<comment type="caution">
    <text evidence="1">The sequence shown here is derived from an EMBL/GenBank/DDBJ whole genome shotgun (WGS) entry which is preliminary data.</text>
</comment>
<name>A0ACB7ZDS1_9ERIC</name>
<accession>A0ACB7ZDS1</accession>
<organism evidence="1 2">
    <name type="scientific">Vaccinium darrowii</name>
    <dbReference type="NCBI Taxonomy" id="229202"/>
    <lineage>
        <taxon>Eukaryota</taxon>
        <taxon>Viridiplantae</taxon>
        <taxon>Streptophyta</taxon>
        <taxon>Embryophyta</taxon>
        <taxon>Tracheophyta</taxon>
        <taxon>Spermatophyta</taxon>
        <taxon>Magnoliopsida</taxon>
        <taxon>eudicotyledons</taxon>
        <taxon>Gunneridae</taxon>
        <taxon>Pentapetalae</taxon>
        <taxon>asterids</taxon>
        <taxon>Ericales</taxon>
        <taxon>Ericaceae</taxon>
        <taxon>Vaccinioideae</taxon>
        <taxon>Vaccinieae</taxon>
        <taxon>Vaccinium</taxon>
    </lineage>
</organism>
<evidence type="ECO:0000313" key="1">
    <source>
        <dbReference type="EMBL" id="KAH7863601.1"/>
    </source>
</evidence>
<protein>
    <submittedName>
        <fullName evidence="1">Uncharacterized protein</fullName>
    </submittedName>
</protein>
<keyword evidence="2" id="KW-1185">Reference proteome</keyword>
<evidence type="ECO:0000313" key="2">
    <source>
        <dbReference type="Proteomes" id="UP000828048"/>
    </source>
</evidence>
<gene>
    <name evidence="1" type="ORF">Vadar_019732</name>
</gene>
<dbReference type="EMBL" id="CM037162">
    <property type="protein sequence ID" value="KAH7863601.1"/>
    <property type="molecule type" value="Genomic_DNA"/>
</dbReference>
<sequence length="395" mass="45059">MGKWNRRWVHRKIFYQEPVEPSMLHYDIEPESSGGWQNSVPSWEKQFCSVVGSLPWKKVLVAKQYMHCYDDVVKWKDSAGEEAFNNAKERFRAAINGLPCDIPMPDPDMYIDKIDWNPHIDPELISDLDRAYFNPDEGERYKKAETANQIAQNLVFGLGVGWNTNLSNGDNPWEGSDQQGTGALEYVTKGWNQWDGSALESRNINNAENPWEHSYTQVNGAQKDSAWGSTGAKPWGWNQGQASDEQSNNYYPWEHGCQNGGPMKEKGWGSSENNSWGWDTSQTNMYESRKFRSADNPWAQTPSFGNGRGNDRGWGEGGHKNWGWKQQSGRQNYEPKHLDSRRVGGALGATNSGFRKREGSHRYSSRYKSSRFQGGDYDTGRHWREGTSQNRASFA</sequence>
<dbReference type="Proteomes" id="UP000828048">
    <property type="component" value="Chromosome 12"/>
</dbReference>
<reference evidence="1 2" key="1">
    <citation type="journal article" date="2021" name="Hortic Res">
        <title>High-quality reference genome and annotation aids understanding of berry development for evergreen blueberry (Vaccinium darrowii).</title>
        <authorList>
            <person name="Yu J."/>
            <person name="Hulse-Kemp A.M."/>
            <person name="Babiker E."/>
            <person name="Staton M."/>
        </authorList>
    </citation>
    <scope>NUCLEOTIDE SEQUENCE [LARGE SCALE GENOMIC DNA]</scope>
    <source>
        <strain evidence="2">cv. NJ 8807/NJ 8810</strain>
        <tissue evidence="1">Young leaf</tissue>
    </source>
</reference>
<proteinExistence type="predicted"/>